<dbReference type="Pfam" id="PF20335">
    <property type="entry name" value="DUF6630"/>
    <property type="match status" value="1"/>
</dbReference>
<dbReference type="eggNOG" id="ENOG5032WS0">
    <property type="taxonomic scope" value="Bacteria"/>
</dbReference>
<reference evidence="3" key="1">
    <citation type="submission" date="2009-09" db="EMBL/GenBank/DDBJ databases">
        <title>The complete chromosome of Sebaldella termitidis ATCC 33386.</title>
        <authorList>
            <consortium name="US DOE Joint Genome Institute (JGI-PGF)"/>
            <person name="Lucas S."/>
            <person name="Copeland A."/>
            <person name="Lapidus A."/>
            <person name="Glavina del Rio T."/>
            <person name="Dalin E."/>
            <person name="Tice H."/>
            <person name="Bruce D."/>
            <person name="Goodwin L."/>
            <person name="Pitluck S."/>
            <person name="Kyrpides N."/>
            <person name="Mavromatis K."/>
            <person name="Ivanova N."/>
            <person name="Mikhailova N."/>
            <person name="Sims D."/>
            <person name="Meincke L."/>
            <person name="Brettin T."/>
            <person name="Detter J.C."/>
            <person name="Han C."/>
            <person name="Larimer F."/>
            <person name="Land M."/>
            <person name="Hauser L."/>
            <person name="Markowitz V."/>
            <person name="Cheng J.F."/>
            <person name="Hugenholtz P."/>
            <person name="Woyke T."/>
            <person name="Wu D."/>
            <person name="Eisen J.A."/>
        </authorList>
    </citation>
    <scope>NUCLEOTIDE SEQUENCE [LARGE SCALE GENOMIC DNA]</scope>
    <source>
        <strain evidence="3">ATCC 33386 / NCTC 11300</strain>
    </source>
</reference>
<evidence type="ECO:0000259" key="1">
    <source>
        <dbReference type="Pfam" id="PF20335"/>
    </source>
</evidence>
<organism evidence="2 3">
    <name type="scientific">Sebaldella termitidis (strain ATCC 33386 / NCTC 11300)</name>
    <dbReference type="NCBI Taxonomy" id="526218"/>
    <lineage>
        <taxon>Bacteria</taxon>
        <taxon>Fusobacteriati</taxon>
        <taxon>Fusobacteriota</taxon>
        <taxon>Fusobacteriia</taxon>
        <taxon>Fusobacteriales</taxon>
        <taxon>Leptotrichiaceae</taxon>
        <taxon>Sebaldella</taxon>
    </lineage>
</organism>
<sequence length="147" mass="17561">MTINKLAEIIFNEAYEVYDKNDVCMEILDYGLENKKLLYIDYKGEENQEIVNYILDYEFENGLELANEEELEYLEDFDYTELPEKIKEVNKIIKKNNYGLFSYPTFSDFYALFLSELKNKEELLKSDICINSTDERVPLEAKTIQYY</sequence>
<keyword evidence="3" id="KW-1185">Reference proteome</keyword>
<gene>
    <name evidence="2" type="ordered locus">Sterm_0444</name>
</gene>
<accession>D1AMU8</accession>
<evidence type="ECO:0000313" key="3">
    <source>
        <dbReference type="Proteomes" id="UP000000845"/>
    </source>
</evidence>
<reference evidence="2 3" key="2">
    <citation type="journal article" date="2010" name="Stand. Genomic Sci.">
        <title>Complete genome sequence of Sebaldella termitidis type strain (NCTC 11300).</title>
        <authorList>
            <person name="Harmon-Smith M."/>
            <person name="Celia L."/>
            <person name="Chertkov O."/>
            <person name="Lapidus A."/>
            <person name="Copeland A."/>
            <person name="Glavina Del Rio T."/>
            <person name="Nolan M."/>
            <person name="Lucas S."/>
            <person name="Tice H."/>
            <person name="Cheng J.F."/>
            <person name="Han C."/>
            <person name="Detter J.C."/>
            <person name="Bruce D."/>
            <person name="Goodwin L."/>
            <person name="Pitluck S."/>
            <person name="Pati A."/>
            <person name="Liolios K."/>
            <person name="Ivanova N."/>
            <person name="Mavromatis K."/>
            <person name="Mikhailova N."/>
            <person name="Chen A."/>
            <person name="Palaniappan K."/>
            <person name="Land M."/>
            <person name="Hauser L."/>
            <person name="Chang Y.J."/>
            <person name="Jeffries C.D."/>
            <person name="Brettin T."/>
            <person name="Goker M."/>
            <person name="Beck B."/>
            <person name="Bristow J."/>
            <person name="Eisen J.A."/>
            <person name="Markowitz V."/>
            <person name="Hugenholtz P."/>
            <person name="Kyrpides N.C."/>
            <person name="Klenk H.P."/>
            <person name="Chen F."/>
        </authorList>
    </citation>
    <scope>NUCLEOTIDE SEQUENCE [LARGE SCALE GENOMIC DNA]</scope>
    <source>
        <strain evidence="3">ATCC 33386 / NCTC 11300</strain>
    </source>
</reference>
<protein>
    <recommendedName>
        <fullName evidence="1">DUF6630 domain-containing protein</fullName>
    </recommendedName>
</protein>
<name>D1AMU8_SEBTE</name>
<dbReference type="KEGG" id="str:Sterm_0444"/>
<dbReference type="STRING" id="526218.Sterm_0444"/>
<dbReference type="EMBL" id="CP001739">
    <property type="protein sequence ID" value="ACZ07324.1"/>
    <property type="molecule type" value="Genomic_DNA"/>
</dbReference>
<proteinExistence type="predicted"/>
<dbReference type="HOGENOM" id="CLU_1738289_0_0_0"/>
<dbReference type="AlphaFoldDB" id="D1AMU8"/>
<evidence type="ECO:0000313" key="2">
    <source>
        <dbReference type="EMBL" id="ACZ07324.1"/>
    </source>
</evidence>
<dbReference type="InterPro" id="IPR046582">
    <property type="entry name" value="DUF6630"/>
</dbReference>
<dbReference type="RefSeq" id="WP_012859923.1">
    <property type="nucleotide sequence ID" value="NC_013517.1"/>
</dbReference>
<dbReference type="Proteomes" id="UP000000845">
    <property type="component" value="Chromosome"/>
</dbReference>
<feature type="domain" description="DUF6630" evidence="1">
    <location>
        <begin position="14"/>
        <end position="125"/>
    </location>
</feature>